<protein>
    <submittedName>
        <fullName evidence="1">Uncharacterized protein</fullName>
    </submittedName>
</protein>
<name>A0A6G9XNW7_NOCBR</name>
<organism evidence="1 2">
    <name type="scientific">Nocardia brasiliensis</name>
    <dbReference type="NCBI Taxonomy" id="37326"/>
    <lineage>
        <taxon>Bacteria</taxon>
        <taxon>Bacillati</taxon>
        <taxon>Actinomycetota</taxon>
        <taxon>Actinomycetes</taxon>
        <taxon>Mycobacteriales</taxon>
        <taxon>Nocardiaceae</taxon>
        <taxon>Nocardia</taxon>
    </lineage>
</organism>
<dbReference type="Pfam" id="PF20375">
    <property type="entry name" value="DUF6670"/>
    <property type="match status" value="1"/>
</dbReference>
<sequence length="362" mass="40030">MRPNLFWRTVKPAIFHAMPYLSKSAIRATGRPFTRPEMLRPHVGGHRYGWTHYGVMLPDLPEPHRYFSTMVLAGLLGATAFDNDESVTTTPRDTVTVSTSTAAPDAAFYRAYSMTEQCRLEPDGSRLDFGTELSISGAYPDFRVSVRTEHLTAELRLRATGQVAWFARTPLYDHVSLLVEYDGQITAAGDTTAVSGVGTFEYAACLGPHGLLDRRFGPAAKVPVDFFTYHVVGIDARTQLLLCDVHAMGEPLATLAYHRSVGGPTWVTHDRVRFEVTEYAAEDTVDPYGKPMRLPVRFTWTAGTDLILHGVVDSPPRFGVGRGYIIGYHCHGTFQGRGFTSRGYLEYVDAAAVDRTRSSAIT</sequence>
<dbReference type="RefSeq" id="WP_167461712.1">
    <property type="nucleotide sequence ID" value="NZ_CP046171.1"/>
</dbReference>
<dbReference type="Proteomes" id="UP000501705">
    <property type="component" value="Chromosome"/>
</dbReference>
<proteinExistence type="predicted"/>
<dbReference type="AlphaFoldDB" id="A0A6G9XNW7"/>
<evidence type="ECO:0000313" key="2">
    <source>
        <dbReference type="Proteomes" id="UP000501705"/>
    </source>
</evidence>
<accession>A0A6G9XNW7</accession>
<evidence type="ECO:0000313" key="1">
    <source>
        <dbReference type="EMBL" id="QIS02631.1"/>
    </source>
</evidence>
<reference evidence="1 2" key="1">
    <citation type="journal article" date="2019" name="ACS Chem. Biol.">
        <title>Identification and Mobilization of a Cryptic Antibiotic Biosynthesis Gene Locus from a Human-Pathogenic Nocardia Isolate.</title>
        <authorList>
            <person name="Herisse M."/>
            <person name="Ishida K."/>
            <person name="Porter J.L."/>
            <person name="Howden B."/>
            <person name="Hertweck C."/>
            <person name="Stinear T.P."/>
            <person name="Pidot S.J."/>
        </authorList>
    </citation>
    <scope>NUCLEOTIDE SEQUENCE [LARGE SCALE GENOMIC DNA]</scope>
    <source>
        <strain evidence="1 2">AUSMDU00024985</strain>
    </source>
</reference>
<gene>
    <name evidence="1" type="ORF">F5X71_10145</name>
</gene>
<dbReference type="EMBL" id="CP046171">
    <property type="protein sequence ID" value="QIS02631.1"/>
    <property type="molecule type" value="Genomic_DNA"/>
</dbReference>
<dbReference type="InterPro" id="IPR046611">
    <property type="entry name" value="DUF6670"/>
</dbReference>